<feature type="region of interest" description="Disordered" evidence="1">
    <location>
        <begin position="1"/>
        <end position="24"/>
    </location>
</feature>
<dbReference type="HOGENOM" id="CLU_441381_0_0_11"/>
<protein>
    <submittedName>
        <fullName evidence="2">Uncharacterized protein</fullName>
    </submittedName>
</protein>
<dbReference type="KEGG" id="scy:SCATT_57850"/>
<feature type="compositionally biased region" description="Pro residues" evidence="1">
    <location>
        <begin position="169"/>
        <end position="184"/>
    </location>
</feature>
<dbReference type="EMBL" id="CP003219">
    <property type="protein sequence ID" value="AEW98156.1"/>
    <property type="molecule type" value="Genomic_DNA"/>
</dbReference>
<accession>G8X1C8</accession>
<dbReference type="PATRIC" id="fig|1003195.29.peg.5767"/>
<reference evidence="3" key="1">
    <citation type="submission" date="2011-12" db="EMBL/GenBank/DDBJ databases">
        <title>Complete genome sequence of Streptomyces cattleya strain DSM 46488.</title>
        <authorList>
            <person name="Ou H.-Y."/>
            <person name="Li P."/>
            <person name="Zhao C."/>
            <person name="O'Hagan D."/>
            <person name="Deng Z."/>
        </authorList>
    </citation>
    <scope>NUCLEOTIDE SEQUENCE [LARGE SCALE GENOMIC DNA]</scope>
    <source>
        <strain evidence="3">ATCC 35852 / DSM 46488 / JCM 4925 / NBRC 14057 / NRRL 8057</strain>
    </source>
</reference>
<feature type="compositionally biased region" description="Basic and acidic residues" evidence="1">
    <location>
        <begin position="346"/>
        <end position="357"/>
    </location>
</feature>
<evidence type="ECO:0000313" key="3">
    <source>
        <dbReference type="Proteomes" id="UP000007842"/>
    </source>
</evidence>
<feature type="compositionally biased region" description="Low complexity" evidence="1">
    <location>
        <begin position="478"/>
        <end position="489"/>
    </location>
</feature>
<feature type="compositionally biased region" description="Basic residues" evidence="1">
    <location>
        <begin position="200"/>
        <end position="209"/>
    </location>
</feature>
<feature type="compositionally biased region" description="Gly residues" evidence="1">
    <location>
        <begin position="561"/>
        <end position="570"/>
    </location>
</feature>
<feature type="compositionally biased region" description="Gly residues" evidence="1">
    <location>
        <begin position="543"/>
        <end position="552"/>
    </location>
</feature>
<organism evidence="2 3">
    <name type="scientific">Streptantibioticus cattleyicolor (strain ATCC 35852 / DSM 46488 / JCM 4925 / NBRC 14057 / NRRL 8057)</name>
    <name type="common">Streptomyces cattleya</name>
    <dbReference type="NCBI Taxonomy" id="1003195"/>
    <lineage>
        <taxon>Bacteria</taxon>
        <taxon>Bacillati</taxon>
        <taxon>Actinomycetota</taxon>
        <taxon>Actinomycetes</taxon>
        <taxon>Kitasatosporales</taxon>
        <taxon>Streptomycetaceae</taxon>
        <taxon>Streptantibioticus</taxon>
    </lineage>
</organism>
<dbReference type="STRING" id="1003195.SCATT_57850"/>
<feature type="compositionally biased region" description="Basic and acidic residues" evidence="1">
    <location>
        <begin position="122"/>
        <end position="142"/>
    </location>
</feature>
<proteinExistence type="predicted"/>
<feature type="region of interest" description="Disordered" evidence="1">
    <location>
        <begin position="323"/>
        <end position="619"/>
    </location>
</feature>
<evidence type="ECO:0000313" key="2">
    <source>
        <dbReference type="EMBL" id="AEW98156.1"/>
    </source>
</evidence>
<feature type="compositionally biased region" description="Basic and acidic residues" evidence="1">
    <location>
        <begin position="249"/>
        <end position="262"/>
    </location>
</feature>
<dbReference type="eggNOG" id="COG1357">
    <property type="taxonomic scope" value="Bacteria"/>
</dbReference>
<dbReference type="AlphaFoldDB" id="G8X1C8"/>
<gene>
    <name evidence="2" type="ordered locus">SCATT_57850</name>
</gene>
<feature type="compositionally biased region" description="Pro residues" evidence="1">
    <location>
        <begin position="533"/>
        <end position="542"/>
    </location>
</feature>
<feature type="region of interest" description="Disordered" evidence="1">
    <location>
        <begin position="59"/>
        <end position="298"/>
    </location>
</feature>
<feature type="compositionally biased region" description="Polar residues" evidence="1">
    <location>
        <begin position="275"/>
        <end position="288"/>
    </location>
</feature>
<keyword evidence="3" id="KW-1185">Reference proteome</keyword>
<feature type="compositionally biased region" description="Low complexity" evidence="1">
    <location>
        <begin position="496"/>
        <end position="505"/>
    </location>
</feature>
<dbReference type="Proteomes" id="UP000007842">
    <property type="component" value="Chromosome"/>
</dbReference>
<evidence type="ECO:0000256" key="1">
    <source>
        <dbReference type="SAM" id="MobiDB-lite"/>
    </source>
</evidence>
<name>G8X1C8_STREN</name>
<sequence length="619" mass="67160">MTTTKTLRGRVRRPDAAAREASAEAARFRDELYACRTVRGDELFEPADTVLCAVRPALEVTLPPGHPARARRRVRRPQPGPDRHPRTSRRRRRSGCSATSTAGPRPLHRSSPAVPVRPGAGDGHHTLDTDPGHGQTRPDRRYPLRSPPRGSAIPSNSPSPQTRRRRASPTPPTQPTPATTPPAWPGALQDLTAEPAGRIRGNRRMRLPKPAHTYPKSGRPPEHAPQPRSAKPSDTARARRHHLITATAHDGKAVTQTRDRAHPGRPTAPPGRTIKANSTRPKATSTRPQAGHLPKDRTAPAVAVAVLQDRRDNADTGQAWQTFLRHPGPEHTFRPSTQTPGRTRPRLREPEAADRRTRPVITRAANCPRLRPPATCRTPGQKPTAPHQLTPAQSGGCFENPRQHIPCPARTPKPHPTRDGPPGTPDRHQAPRYNTATTIRHERTPTTPKNKLARDTGTESQRRRGDLRPGTAAHRIRPASQAPVSPAAPLHTRPLQQEPPSRQPAAQPPPDGTEQPFRPDTNATRPDLREAPPGDPPRPGPAGPGRAGPGRGGTRRDEAGRGGAGRGGAVQQGTVRMPGAFPTGHPRNGPAPHSAATLQPALMRQRTQPALMRQRPRPA</sequence>
<feature type="compositionally biased region" description="Basic and acidic residues" evidence="1">
    <location>
        <begin position="452"/>
        <end position="467"/>
    </location>
</feature>
<feature type="compositionally biased region" description="Basic and acidic residues" evidence="1">
    <location>
        <begin position="12"/>
        <end position="24"/>
    </location>
</feature>